<dbReference type="PROSITE" id="PS51843">
    <property type="entry name" value="NR_LBD"/>
    <property type="match status" value="1"/>
</dbReference>
<dbReference type="InterPro" id="IPR000536">
    <property type="entry name" value="Nucl_hrmn_rcpt_lig-bd"/>
</dbReference>
<feature type="compositionally biased region" description="Low complexity" evidence="12">
    <location>
        <begin position="213"/>
        <end position="224"/>
    </location>
</feature>
<proteinExistence type="inferred from homology"/>
<keyword evidence="9 11" id="KW-0675">Receptor</keyword>
<dbReference type="GO" id="GO:0005634">
    <property type="term" value="C:nucleus"/>
    <property type="evidence" value="ECO:0007669"/>
    <property type="project" value="UniProtKB-SubCell"/>
</dbReference>
<evidence type="ECO:0000256" key="7">
    <source>
        <dbReference type="ARBA" id="ARBA00023125"/>
    </source>
</evidence>
<keyword evidence="6 11" id="KW-0805">Transcription regulation</keyword>
<dbReference type="Proteomes" id="UP000192578">
    <property type="component" value="Unassembled WGS sequence"/>
</dbReference>
<evidence type="ECO:0000259" key="13">
    <source>
        <dbReference type="PROSITE" id="PS51030"/>
    </source>
</evidence>
<dbReference type="PANTHER" id="PTHR45805:SF2">
    <property type="entry name" value="NUCLEAR HORMONE RECEPTOR HR3-RELATED"/>
    <property type="match status" value="1"/>
</dbReference>
<feature type="domain" description="Nuclear receptor" evidence="13">
    <location>
        <begin position="80"/>
        <end position="155"/>
    </location>
</feature>
<keyword evidence="7 11" id="KW-0238">DNA-binding</keyword>
<dbReference type="Pfam" id="PF00104">
    <property type="entry name" value="Hormone_recep"/>
    <property type="match status" value="1"/>
</dbReference>
<dbReference type="SMART" id="SM00430">
    <property type="entry name" value="HOLI"/>
    <property type="match status" value="1"/>
</dbReference>
<feature type="region of interest" description="Disordered" evidence="12">
    <location>
        <begin position="189"/>
        <end position="208"/>
    </location>
</feature>
<evidence type="ECO:0000256" key="11">
    <source>
        <dbReference type="RuleBase" id="RU004334"/>
    </source>
</evidence>
<comment type="caution">
    <text evidence="15">The sequence shown here is derived from an EMBL/GenBank/DDBJ whole genome shotgun (WGS) entry which is preliminary data.</text>
</comment>
<dbReference type="PANTHER" id="PTHR45805">
    <property type="entry name" value="NUCLEAR HORMONE RECEPTOR HR3-RELATED"/>
    <property type="match status" value="1"/>
</dbReference>
<dbReference type="InterPro" id="IPR001723">
    <property type="entry name" value="Nuclear_hrmn_rcpt"/>
</dbReference>
<dbReference type="PRINTS" id="PR00398">
    <property type="entry name" value="STRDHORMONER"/>
</dbReference>
<comment type="subcellular location">
    <subcellularLocation>
        <location evidence="1 11">Nucleus</location>
    </subcellularLocation>
</comment>
<dbReference type="GO" id="GO:0008270">
    <property type="term" value="F:zinc ion binding"/>
    <property type="evidence" value="ECO:0007669"/>
    <property type="project" value="UniProtKB-KW"/>
</dbReference>
<keyword evidence="3 11" id="KW-0479">Metal-binding</keyword>
<dbReference type="Pfam" id="PF00105">
    <property type="entry name" value="zf-C4"/>
    <property type="match status" value="1"/>
</dbReference>
<dbReference type="CDD" id="cd06968">
    <property type="entry name" value="NR_DBD_ROR"/>
    <property type="match status" value="1"/>
</dbReference>
<protein>
    <submittedName>
        <fullName evidence="15">Nuclear hormone receptor HR3</fullName>
    </submittedName>
</protein>
<evidence type="ECO:0000256" key="8">
    <source>
        <dbReference type="ARBA" id="ARBA00023163"/>
    </source>
</evidence>
<dbReference type="InterPro" id="IPR035500">
    <property type="entry name" value="NHR-like_dom_sf"/>
</dbReference>
<evidence type="ECO:0000256" key="4">
    <source>
        <dbReference type="ARBA" id="ARBA00022771"/>
    </source>
</evidence>
<dbReference type="SMART" id="SM00399">
    <property type="entry name" value="ZnF_C4"/>
    <property type="match status" value="1"/>
</dbReference>
<keyword evidence="4 11" id="KW-0863">Zinc-finger</keyword>
<reference evidence="16" key="1">
    <citation type="submission" date="2017-01" db="EMBL/GenBank/DDBJ databases">
        <title>Comparative genomics of anhydrobiosis in the tardigrade Hypsibius dujardini.</title>
        <authorList>
            <person name="Yoshida Y."/>
            <person name="Koutsovoulos G."/>
            <person name="Laetsch D."/>
            <person name="Stevens L."/>
            <person name="Kumar S."/>
            <person name="Horikawa D."/>
            <person name="Ishino K."/>
            <person name="Komine S."/>
            <person name="Tomita M."/>
            <person name="Blaxter M."/>
            <person name="Arakawa K."/>
        </authorList>
    </citation>
    <scope>NUCLEOTIDE SEQUENCE [LARGE SCALE GENOMIC DNA]</scope>
    <source>
        <strain evidence="16">Z151</strain>
    </source>
</reference>
<feature type="domain" description="NR LBD" evidence="14">
    <location>
        <begin position="303"/>
        <end position="549"/>
    </location>
</feature>
<dbReference type="FunFam" id="3.30.50.10:FF:000003">
    <property type="entry name" value="Nuclear orphan receptor ROR-beta"/>
    <property type="match status" value="1"/>
</dbReference>
<keyword evidence="5 11" id="KW-0862">Zinc</keyword>
<dbReference type="PRINTS" id="PR00546">
    <property type="entry name" value="THYROIDHORMR"/>
</dbReference>
<evidence type="ECO:0000256" key="1">
    <source>
        <dbReference type="ARBA" id="ARBA00004123"/>
    </source>
</evidence>
<sequence length="576" mass="63543">MSYDDITFLTPGTASSASPDSSSSSFSSVSSAAALLLMSSQQQQWPASLMDDHHDDLLLCSGGGSIRQLKGTCWKSQIEIIPCKVCGDKSSGVHYGVITCEGCKGFFRRSQSATVNYQCPRNRNCIVDRVNRNRCQYCRLQKCLRLGMSRDAVKFGRMSKKQREKVEAEVSFHRMNNARNAANAEAIARGGHNGQDLPDSSLGYDLGLQQTSSTPISGYSGSSSSPPPYTLPPGYGMTNGSTANGAAYGMALALSNLDVMQAPYVDSTTLDRHHSPPQHDIVGSSTHGTLGFPSDSRMSPLFSPEILSGYVLDAHHKTCMYNNQQVILLRSEWDQNDSQAILSTFQDMTSSQVWVDCAKKLTDVLQQIIEFAKLLPDFMMLGQEDQICLLKSGSFEVAVIRISRCYDPTANIVLYGDRFVPIEIFHSSTVDTEEFQFVTSIFEFAKSIIDMNLTESELALFSAAALLSPDRAGLRETHEVSRIFTAVVNALRIELSRTKPYQERTFDRLMEKLKVLERLSTLHLYLLANFKRTAPANIERQIPPLHNELFPCRVEPSTTAITNGNSSNGITPSTPV</sequence>
<keyword evidence="8 11" id="KW-0804">Transcription</keyword>
<evidence type="ECO:0000256" key="5">
    <source>
        <dbReference type="ARBA" id="ARBA00022833"/>
    </source>
</evidence>
<gene>
    <name evidence="15" type="ORF">BV898_15183</name>
</gene>
<dbReference type="AlphaFoldDB" id="A0A9X6RJZ8"/>
<dbReference type="InterPro" id="IPR044101">
    <property type="entry name" value="NR_DBD_ROR"/>
</dbReference>
<evidence type="ECO:0000313" key="16">
    <source>
        <dbReference type="Proteomes" id="UP000192578"/>
    </source>
</evidence>
<feature type="region of interest" description="Disordered" evidence="12">
    <location>
        <begin position="213"/>
        <end position="236"/>
    </location>
</feature>
<dbReference type="PROSITE" id="PS00031">
    <property type="entry name" value="NUCLEAR_REC_DBD_1"/>
    <property type="match status" value="1"/>
</dbReference>
<dbReference type="SUPFAM" id="SSF48508">
    <property type="entry name" value="Nuclear receptor ligand-binding domain"/>
    <property type="match status" value="1"/>
</dbReference>
<comment type="similarity">
    <text evidence="2">Belongs to the nuclear hormone receptor family. NR1 subfamily.</text>
</comment>
<dbReference type="InterPro" id="IPR013088">
    <property type="entry name" value="Znf_NHR/GATA"/>
</dbReference>
<dbReference type="InterPro" id="IPR001728">
    <property type="entry name" value="ThyrH_rcpt"/>
</dbReference>
<evidence type="ECO:0000256" key="2">
    <source>
        <dbReference type="ARBA" id="ARBA00008092"/>
    </source>
</evidence>
<accession>A0A9X6RJZ8</accession>
<evidence type="ECO:0000256" key="10">
    <source>
        <dbReference type="ARBA" id="ARBA00023242"/>
    </source>
</evidence>
<evidence type="ECO:0000256" key="9">
    <source>
        <dbReference type="ARBA" id="ARBA00023170"/>
    </source>
</evidence>
<dbReference type="PRINTS" id="PR00047">
    <property type="entry name" value="STROIDFINGER"/>
</dbReference>
<dbReference type="GO" id="GO:0000978">
    <property type="term" value="F:RNA polymerase II cis-regulatory region sequence-specific DNA binding"/>
    <property type="evidence" value="ECO:0007669"/>
    <property type="project" value="TreeGrafter"/>
</dbReference>
<name>A0A9X6RJZ8_HYPEX</name>
<dbReference type="GO" id="GO:0004879">
    <property type="term" value="F:nuclear receptor activity"/>
    <property type="evidence" value="ECO:0007669"/>
    <property type="project" value="InterPro"/>
</dbReference>
<organism evidence="15 16">
    <name type="scientific">Hypsibius exemplaris</name>
    <name type="common">Freshwater tardigrade</name>
    <dbReference type="NCBI Taxonomy" id="2072580"/>
    <lineage>
        <taxon>Eukaryota</taxon>
        <taxon>Metazoa</taxon>
        <taxon>Ecdysozoa</taxon>
        <taxon>Tardigrada</taxon>
        <taxon>Eutardigrada</taxon>
        <taxon>Parachela</taxon>
        <taxon>Hypsibioidea</taxon>
        <taxon>Hypsibiidae</taxon>
        <taxon>Hypsibius</taxon>
    </lineage>
</organism>
<evidence type="ECO:0000256" key="3">
    <source>
        <dbReference type="ARBA" id="ARBA00022723"/>
    </source>
</evidence>
<keyword evidence="16" id="KW-1185">Reference proteome</keyword>
<dbReference type="OrthoDB" id="8832025at2759"/>
<dbReference type="Gene3D" id="3.30.50.10">
    <property type="entry name" value="Erythroid Transcription Factor GATA-1, subunit A"/>
    <property type="match status" value="1"/>
</dbReference>
<evidence type="ECO:0000313" key="15">
    <source>
        <dbReference type="EMBL" id="OWA50673.1"/>
    </source>
</evidence>
<evidence type="ECO:0000256" key="6">
    <source>
        <dbReference type="ARBA" id="ARBA00023015"/>
    </source>
</evidence>
<dbReference type="Gene3D" id="1.10.565.10">
    <property type="entry name" value="Retinoid X Receptor"/>
    <property type="match status" value="1"/>
</dbReference>
<evidence type="ECO:0000259" key="14">
    <source>
        <dbReference type="PROSITE" id="PS51843"/>
    </source>
</evidence>
<evidence type="ECO:0000256" key="12">
    <source>
        <dbReference type="SAM" id="MobiDB-lite"/>
    </source>
</evidence>
<dbReference type="InterPro" id="IPR001628">
    <property type="entry name" value="Znf_hrmn_rcpt"/>
</dbReference>
<dbReference type="EMBL" id="MTYJ01000199">
    <property type="protein sequence ID" value="OWA50673.1"/>
    <property type="molecule type" value="Genomic_DNA"/>
</dbReference>
<dbReference type="PROSITE" id="PS51030">
    <property type="entry name" value="NUCLEAR_REC_DBD_2"/>
    <property type="match status" value="1"/>
</dbReference>
<keyword evidence="10 11" id="KW-0539">Nucleus</keyword>
<dbReference type="SUPFAM" id="SSF57716">
    <property type="entry name" value="Glucocorticoid receptor-like (DNA-binding domain)"/>
    <property type="match status" value="1"/>
</dbReference>